<dbReference type="GO" id="GO:0006099">
    <property type="term" value="P:tricarboxylic acid cycle"/>
    <property type="evidence" value="ECO:0007669"/>
    <property type="project" value="TreeGrafter"/>
</dbReference>
<proteinExistence type="predicted"/>
<evidence type="ECO:0008006" key="5">
    <source>
        <dbReference type="Google" id="ProtNLM"/>
    </source>
</evidence>
<dbReference type="GO" id="GO:0004776">
    <property type="term" value="F:succinate-CoA ligase (GDP-forming) activity"/>
    <property type="evidence" value="ECO:0007669"/>
    <property type="project" value="TreeGrafter"/>
</dbReference>
<dbReference type="Pfam" id="PF00549">
    <property type="entry name" value="Ligase_CoA"/>
    <property type="match status" value="1"/>
</dbReference>
<dbReference type="Gene3D" id="3.40.50.720">
    <property type="entry name" value="NAD(P)-binding Rossmann-like Domain"/>
    <property type="match status" value="1"/>
</dbReference>
<dbReference type="AlphaFoldDB" id="A0A1S8CNK7"/>
<dbReference type="Pfam" id="PF02629">
    <property type="entry name" value="CoA_binding"/>
    <property type="match status" value="1"/>
</dbReference>
<accession>A0A1S8CNK7</accession>
<feature type="domain" description="ATP-citrate synthase/succinyl-CoA ligase C-terminal" evidence="1">
    <location>
        <begin position="345"/>
        <end position="508"/>
    </location>
</feature>
<dbReference type="Proteomes" id="UP000216021">
    <property type="component" value="Unassembled WGS sequence"/>
</dbReference>
<protein>
    <recommendedName>
        <fullName evidence="5">FdrA family protein</fullName>
    </recommendedName>
</protein>
<dbReference type="InterPro" id="IPR003781">
    <property type="entry name" value="CoA-bd"/>
</dbReference>
<dbReference type="GO" id="GO:0009361">
    <property type="term" value="C:succinate-CoA ligase complex (ADP-forming)"/>
    <property type="evidence" value="ECO:0007669"/>
    <property type="project" value="TreeGrafter"/>
</dbReference>
<evidence type="ECO:0000313" key="3">
    <source>
        <dbReference type="EMBL" id="OMQ24575.1"/>
    </source>
</evidence>
<sequence length="514" mass="54644">MKIFCLIKKNTYFDSVTLMGITKRLASLEGVLNLSVSMGSDLNKALLRDSGMSTPEAEAATPNDLIISFCLEDEENTAQLFESIEKGLVNRNKGGASKAKPVGIKSALNASPDANMVVISLPGEYAVLEAKRALQQDLHVMMFSDNVSIEDELMLKSLAHQKGLLMMGPDCGTAIINRKALCFANVVNQGRVGVIGASGTGTQEITVLLDQYGYGVSQVIGTGGRDLSKNINAIMMCDALQALAQDPGTDLIVLVSKPPEVSVAEKVSHLAKQAGKPVVVCFLSEGISRASDANLHFANTLEEGAQKAVALLNTSAKVAPVAVDTALVAELSNKLDAGQKYVRGVFCGGTLTDEARIIFKNQCPDLPCYSNVAKKPEEKLVNPNESVKNSFVDMGDDAFTVGKPHPMIDPTLRNLRLIQEAVDPQTAVILLDIVLGFGSNEDPAGVTLEGIEAAKKAAQQQGREVIFVGYVLGTDKDPQIMKLQMQKLESAGVILGKNNAHAARIAAAIIKGIQ</sequence>
<dbReference type="GO" id="GO:0004775">
    <property type="term" value="F:succinate-CoA ligase (ADP-forming) activity"/>
    <property type="evidence" value="ECO:0007669"/>
    <property type="project" value="TreeGrafter"/>
</dbReference>
<gene>
    <name evidence="3" type="ORF">BMI79_07045</name>
</gene>
<dbReference type="EMBL" id="MOXD01000003">
    <property type="protein sequence ID" value="OMQ24575.1"/>
    <property type="molecule type" value="Genomic_DNA"/>
</dbReference>
<dbReference type="PANTHER" id="PTHR11117:SF24">
    <property type="entry name" value="PROTEIN FDRA"/>
    <property type="match status" value="1"/>
</dbReference>
<evidence type="ECO:0000313" key="4">
    <source>
        <dbReference type="Proteomes" id="UP000216021"/>
    </source>
</evidence>
<comment type="caution">
    <text evidence="3">The sequence shown here is derived from an EMBL/GenBank/DDBJ whole genome shotgun (WGS) entry which is preliminary data.</text>
</comment>
<dbReference type="NCBIfam" id="NF004760">
    <property type="entry name" value="PRK06091.1"/>
    <property type="match status" value="1"/>
</dbReference>
<feature type="domain" description="CoA-binding" evidence="2">
    <location>
        <begin position="189"/>
        <end position="281"/>
    </location>
</feature>
<dbReference type="InterPro" id="IPR005811">
    <property type="entry name" value="SUCC_ACL_C"/>
</dbReference>
<dbReference type="PANTHER" id="PTHR11117">
    <property type="entry name" value="SUCCINYL-COA LIGASE SUBUNIT ALPHA"/>
    <property type="match status" value="1"/>
</dbReference>
<evidence type="ECO:0000259" key="1">
    <source>
        <dbReference type="Pfam" id="PF00549"/>
    </source>
</evidence>
<name>A0A1S8CNK7_9GAMM</name>
<dbReference type="RefSeq" id="WP_076941456.1">
    <property type="nucleotide sequence ID" value="NZ_MOXD01000003.1"/>
</dbReference>
<dbReference type="SUPFAM" id="SSF52210">
    <property type="entry name" value="Succinyl-CoA synthetase domains"/>
    <property type="match status" value="2"/>
</dbReference>
<dbReference type="Gene3D" id="3.40.50.261">
    <property type="entry name" value="Succinyl-CoA synthetase domains"/>
    <property type="match status" value="2"/>
</dbReference>
<evidence type="ECO:0000259" key="2">
    <source>
        <dbReference type="Pfam" id="PF02629"/>
    </source>
</evidence>
<dbReference type="OrthoDB" id="5580580at2"/>
<keyword evidence="4" id="KW-1185">Reference proteome</keyword>
<dbReference type="GO" id="GO:0005829">
    <property type="term" value="C:cytosol"/>
    <property type="evidence" value="ECO:0007669"/>
    <property type="project" value="TreeGrafter"/>
</dbReference>
<dbReference type="InterPro" id="IPR016102">
    <property type="entry name" value="Succinyl-CoA_synth-like"/>
</dbReference>
<reference evidence="3 4" key="1">
    <citation type="submission" date="2016-11" db="EMBL/GenBank/DDBJ databases">
        <title>Rahnella oryzae sp. nov., isolated from rice root.</title>
        <authorList>
            <person name="Zhang X.-X."/>
            <person name="Zhang J."/>
        </authorList>
    </citation>
    <scope>NUCLEOTIDE SEQUENCE [LARGE SCALE GENOMIC DNA]</scope>
    <source>
        <strain evidence="3 4">J11-6</strain>
    </source>
</reference>
<dbReference type="STRING" id="2034155.BMI79_07045"/>
<organism evidence="3 4">
    <name type="scientific">Serratia oryzae</name>
    <dbReference type="NCBI Taxonomy" id="2034155"/>
    <lineage>
        <taxon>Bacteria</taxon>
        <taxon>Pseudomonadati</taxon>
        <taxon>Pseudomonadota</taxon>
        <taxon>Gammaproteobacteria</taxon>
        <taxon>Enterobacterales</taxon>
        <taxon>Yersiniaceae</taxon>
        <taxon>Serratia</taxon>
    </lineage>
</organism>